<evidence type="ECO:0000313" key="2">
    <source>
        <dbReference type="EMBL" id="KAK7738606.1"/>
    </source>
</evidence>
<feature type="compositionally biased region" description="Low complexity" evidence="1">
    <location>
        <begin position="449"/>
        <end position="485"/>
    </location>
</feature>
<feature type="region of interest" description="Disordered" evidence="1">
    <location>
        <begin position="1"/>
        <end position="61"/>
    </location>
</feature>
<sequence>MEDDATQSSSATATATTGGFAAAAELAPTAPTPTAPGPQQNGGGDDDDDDDDPDPIITSYTVYTNPTLPASRQLLVLQQPNRKLASLTADGGQPDLNISEVRLKPRTGMVEVDVPVSHAHADYDREKGLRWGSALQRSTAAKSGGSHGLAGGFGVGVPASRGGNKGEGGAGGGGRTGRRGLNEEDMDMDMLADWSEAVRQDKVLRTQTLGGQYPLEAESNCRWMVGVFQGDQLHLTPATSLIHLRPQLHHLDAFAEQERLSRPREPGSGPAPSGGAGGASSASGGNNNNKDGAGGSSGAAGAGGNNPAAPRAITMTIKSASTNEIAQETMTDRLRLVQTEPWSRLRYEHDTSDRAWDMFANHLLYKGPSPSSSATAKGIQTSSDKGKGKEGEGEDAAGKELLESQAPRLTGRWSEDEFLRAVSGRLGEGPEGGAADADDDSAQAKKDGAGAAAKGKSAPAAATATKKAGGKGKTVAFKGTAMEID</sequence>
<comment type="caution">
    <text evidence="2">The sequence shown here is derived from an EMBL/GenBank/DDBJ whole genome shotgun (WGS) entry which is preliminary data.</text>
</comment>
<reference evidence="2 3" key="1">
    <citation type="submission" date="2024-02" db="EMBL/GenBank/DDBJ databases">
        <title>De novo assembly and annotation of 12 fungi associated with fruit tree decline syndrome in Ontario, Canada.</title>
        <authorList>
            <person name="Sulman M."/>
            <person name="Ellouze W."/>
            <person name="Ilyukhin E."/>
        </authorList>
    </citation>
    <scope>NUCLEOTIDE SEQUENCE [LARGE SCALE GENOMIC DNA]</scope>
    <source>
        <strain evidence="2 3">M11/M66-122</strain>
    </source>
</reference>
<feature type="compositionally biased region" description="Basic and acidic residues" evidence="1">
    <location>
        <begin position="384"/>
        <end position="402"/>
    </location>
</feature>
<feature type="compositionally biased region" description="Low complexity" evidence="1">
    <location>
        <begin position="279"/>
        <end position="291"/>
    </location>
</feature>
<feature type="compositionally biased region" description="Gly residues" evidence="1">
    <location>
        <begin position="292"/>
        <end position="304"/>
    </location>
</feature>
<gene>
    <name evidence="2" type="ORF">SLS62_011357</name>
</gene>
<feature type="region of interest" description="Disordered" evidence="1">
    <location>
        <begin position="258"/>
        <end position="307"/>
    </location>
</feature>
<dbReference type="Pfam" id="PF04801">
    <property type="entry name" value="RPC5"/>
    <property type="match status" value="1"/>
</dbReference>
<dbReference type="Proteomes" id="UP001320420">
    <property type="component" value="Unassembled WGS sequence"/>
</dbReference>
<dbReference type="PANTHER" id="PTHR12069:SF0">
    <property type="entry name" value="DNA-DIRECTED RNA POLYMERASE III SUBUNIT RPC5"/>
    <property type="match status" value="1"/>
</dbReference>
<dbReference type="GO" id="GO:0005666">
    <property type="term" value="C:RNA polymerase III complex"/>
    <property type="evidence" value="ECO:0007669"/>
    <property type="project" value="TreeGrafter"/>
</dbReference>
<accession>A0AAN9U5X5</accession>
<feature type="compositionally biased region" description="Low complexity" evidence="1">
    <location>
        <begin position="1"/>
        <end position="29"/>
    </location>
</feature>
<dbReference type="PANTHER" id="PTHR12069">
    <property type="entry name" value="DNA-DIRECTED RNA POLYMERASES III 80 KDA POLYPEPTIDE RNA POLYMERASE III SUBUNIT 5"/>
    <property type="match status" value="1"/>
</dbReference>
<evidence type="ECO:0000256" key="1">
    <source>
        <dbReference type="SAM" id="MobiDB-lite"/>
    </source>
</evidence>
<keyword evidence="3" id="KW-1185">Reference proteome</keyword>
<feature type="compositionally biased region" description="Gly residues" evidence="1">
    <location>
        <begin position="145"/>
        <end position="155"/>
    </location>
</feature>
<feature type="compositionally biased region" description="Acidic residues" evidence="1">
    <location>
        <begin position="44"/>
        <end position="54"/>
    </location>
</feature>
<feature type="region of interest" description="Disordered" evidence="1">
    <location>
        <begin position="140"/>
        <end position="181"/>
    </location>
</feature>
<feature type="compositionally biased region" description="Gly residues" evidence="1">
    <location>
        <begin position="163"/>
        <end position="175"/>
    </location>
</feature>
<protein>
    <submittedName>
        <fullName evidence="2">Uncharacterized protein</fullName>
    </submittedName>
</protein>
<dbReference type="InterPro" id="IPR006886">
    <property type="entry name" value="RNA_pol_III_Rpc5"/>
</dbReference>
<proteinExistence type="predicted"/>
<dbReference type="GO" id="GO:0042797">
    <property type="term" value="P:tRNA transcription by RNA polymerase III"/>
    <property type="evidence" value="ECO:0007669"/>
    <property type="project" value="TreeGrafter"/>
</dbReference>
<dbReference type="AlphaFoldDB" id="A0AAN9U5X5"/>
<organism evidence="2 3">
    <name type="scientific">Diatrype stigma</name>
    <dbReference type="NCBI Taxonomy" id="117547"/>
    <lineage>
        <taxon>Eukaryota</taxon>
        <taxon>Fungi</taxon>
        <taxon>Dikarya</taxon>
        <taxon>Ascomycota</taxon>
        <taxon>Pezizomycotina</taxon>
        <taxon>Sordariomycetes</taxon>
        <taxon>Xylariomycetidae</taxon>
        <taxon>Xylariales</taxon>
        <taxon>Diatrypaceae</taxon>
        <taxon>Diatrype</taxon>
    </lineage>
</organism>
<dbReference type="EMBL" id="JAKJXP020000201">
    <property type="protein sequence ID" value="KAK7738606.1"/>
    <property type="molecule type" value="Genomic_DNA"/>
</dbReference>
<feature type="compositionally biased region" description="Polar residues" evidence="1">
    <location>
        <begin position="369"/>
        <end position="383"/>
    </location>
</feature>
<name>A0AAN9U5X5_9PEZI</name>
<feature type="region of interest" description="Disordered" evidence="1">
    <location>
        <begin position="367"/>
        <end position="485"/>
    </location>
</feature>
<evidence type="ECO:0000313" key="3">
    <source>
        <dbReference type="Proteomes" id="UP001320420"/>
    </source>
</evidence>